<dbReference type="InterPro" id="IPR055091">
    <property type="entry name" value="WelO5-like"/>
</dbReference>
<sequence>MWSSQVLSKLSSYDELITGKTPALIIPGVLSKIECSSICSKILSINASENSSKFGTSLSSHIYKKSEYFSNAHISNKFLKKLFSENFSPLKLMHENISKIFQKSVSTAIENDKIYSDAIIRIHTKNDSVHLHRDNSNFEMTAYNVSLLKNQLSAILYLQSPEKGGDLTIFNKMWDKKDECMRKPEFGYSSDLIKNVSKSTIAPVEGNMIILNPKFYHQIESISGTKSRISLGFFFGETSKNYLCSWT</sequence>
<dbReference type="EMBL" id="KF900665">
    <property type="protein sequence ID" value="AIF02932.1"/>
    <property type="molecule type" value="Genomic_DNA"/>
</dbReference>
<proteinExistence type="predicted"/>
<dbReference type="AlphaFoldDB" id="A0A075GM14"/>
<organism evidence="2">
    <name type="scientific">uncultured marine thaumarchaeote KM3_15_F02</name>
    <dbReference type="NCBI Taxonomy" id="1456029"/>
    <lineage>
        <taxon>Archaea</taxon>
        <taxon>Nitrososphaerota</taxon>
        <taxon>environmental samples</taxon>
    </lineage>
</organism>
<dbReference type="PROSITE" id="PS51471">
    <property type="entry name" value="FE2OG_OXY"/>
    <property type="match status" value="1"/>
</dbReference>
<dbReference type="Gene3D" id="2.60.120.620">
    <property type="entry name" value="q2cbj1_9rhob like domain"/>
    <property type="match status" value="1"/>
</dbReference>
<name>A0A075GM14_9ARCH</name>
<reference evidence="2" key="1">
    <citation type="journal article" date="2014" name="Genome Biol. Evol.">
        <title>Pangenome evidence for extensive interdomain horizontal transfer affecting lineage core and shell genes in uncultured planktonic thaumarchaeota and euryarchaeota.</title>
        <authorList>
            <person name="Deschamps P."/>
            <person name="Zivanovic Y."/>
            <person name="Moreira D."/>
            <person name="Rodriguez-Valera F."/>
            <person name="Lopez-Garcia P."/>
        </authorList>
    </citation>
    <scope>NUCLEOTIDE SEQUENCE</scope>
</reference>
<evidence type="ECO:0000313" key="2">
    <source>
        <dbReference type="EMBL" id="AIF02932.1"/>
    </source>
</evidence>
<accession>A0A075GM14</accession>
<dbReference type="Pfam" id="PF22814">
    <property type="entry name" value="WelO5"/>
    <property type="match status" value="1"/>
</dbReference>
<evidence type="ECO:0000259" key="1">
    <source>
        <dbReference type="PROSITE" id="PS51471"/>
    </source>
</evidence>
<dbReference type="InterPro" id="IPR005123">
    <property type="entry name" value="Oxoglu/Fe-dep_dioxygenase_dom"/>
</dbReference>
<protein>
    <submittedName>
        <fullName evidence="2">Putative signal transduction protein</fullName>
    </submittedName>
</protein>
<feature type="domain" description="Fe2OG dioxygenase" evidence="1">
    <location>
        <begin position="113"/>
        <end position="237"/>
    </location>
</feature>